<dbReference type="PANTHER" id="PTHR10947:SF0">
    <property type="entry name" value="PHENYLALANINE--TRNA LIGASE BETA SUBUNIT"/>
    <property type="match status" value="1"/>
</dbReference>
<dbReference type="SUPFAM" id="SSF50249">
    <property type="entry name" value="Nucleic acid-binding proteins"/>
    <property type="match status" value="1"/>
</dbReference>
<dbReference type="SUPFAM" id="SSF55681">
    <property type="entry name" value="Class II aaRS and biotin synthetases"/>
    <property type="match status" value="1"/>
</dbReference>
<dbReference type="NCBIfam" id="TIGR00472">
    <property type="entry name" value="pheT_bact"/>
    <property type="match status" value="1"/>
</dbReference>
<keyword evidence="8 15" id="KW-0547">Nucleotide-binding</keyword>
<dbReference type="PROSITE" id="PS51483">
    <property type="entry name" value="B5"/>
    <property type="match status" value="1"/>
</dbReference>
<evidence type="ECO:0000256" key="12">
    <source>
        <dbReference type="ARBA" id="ARBA00022917"/>
    </source>
</evidence>
<dbReference type="GO" id="GO:0004826">
    <property type="term" value="F:phenylalanine-tRNA ligase activity"/>
    <property type="evidence" value="ECO:0007669"/>
    <property type="project" value="UniProtKB-UniRule"/>
</dbReference>
<dbReference type="PROSITE" id="PS50886">
    <property type="entry name" value="TRBD"/>
    <property type="match status" value="1"/>
</dbReference>
<comment type="catalytic activity">
    <reaction evidence="14 15">
        <text>tRNA(Phe) + L-phenylalanine + ATP = L-phenylalanyl-tRNA(Phe) + AMP + diphosphate + H(+)</text>
        <dbReference type="Rhea" id="RHEA:19413"/>
        <dbReference type="Rhea" id="RHEA-COMP:9668"/>
        <dbReference type="Rhea" id="RHEA-COMP:9699"/>
        <dbReference type="ChEBI" id="CHEBI:15378"/>
        <dbReference type="ChEBI" id="CHEBI:30616"/>
        <dbReference type="ChEBI" id="CHEBI:33019"/>
        <dbReference type="ChEBI" id="CHEBI:58095"/>
        <dbReference type="ChEBI" id="CHEBI:78442"/>
        <dbReference type="ChEBI" id="CHEBI:78531"/>
        <dbReference type="ChEBI" id="CHEBI:456215"/>
        <dbReference type="EC" id="6.1.1.20"/>
    </reaction>
</comment>
<comment type="similarity">
    <text evidence="2 15">Belongs to the phenylalanyl-tRNA synthetase beta subunit family. Type 1 subfamily.</text>
</comment>
<comment type="subcellular location">
    <subcellularLocation>
        <location evidence="1 15">Cytoplasm</location>
    </subcellularLocation>
</comment>
<feature type="binding site" evidence="15">
    <location>
        <position position="455"/>
    </location>
    <ligand>
        <name>Mg(2+)</name>
        <dbReference type="ChEBI" id="CHEBI:18420"/>
        <note>shared with alpha subunit</note>
    </ligand>
</feature>
<reference evidence="20 21" key="1">
    <citation type="submission" date="2018-04" db="EMBL/GenBank/DDBJ databases">
        <title>Novel Campyloabacter and Helicobacter Species and Strains.</title>
        <authorList>
            <person name="Mannion A.J."/>
            <person name="Shen Z."/>
            <person name="Fox J.G."/>
        </authorList>
    </citation>
    <scope>NUCLEOTIDE SEQUENCE [LARGE SCALE GENOMIC DNA]</scope>
    <source>
        <strain evidence="20 21">MIT 04-9366</strain>
    </source>
</reference>
<comment type="subunit">
    <text evidence="3 15">Tetramer of two alpha and two beta subunits.</text>
</comment>
<evidence type="ECO:0000256" key="10">
    <source>
        <dbReference type="ARBA" id="ARBA00022842"/>
    </source>
</evidence>
<evidence type="ECO:0000256" key="13">
    <source>
        <dbReference type="ARBA" id="ARBA00023146"/>
    </source>
</evidence>
<evidence type="ECO:0000256" key="9">
    <source>
        <dbReference type="ARBA" id="ARBA00022840"/>
    </source>
</evidence>
<dbReference type="InterPro" id="IPR002547">
    <property type="entry name" value="tRNA-bd_dom"/>
</dbReference>
<dbReference type="InterPro" id="IPR005121">
    <property type="entry name" value="Fdx_antiC-bd"/>
</dbReference>
<evidence type="ECO:0000256" key="7">
    <source>
        <dbReference type="ARBA" id="ARBA00022723"/>
    </source>
</evidence>
<dbReference type="SUPFAM" id="SSF56037">
    <property type="entry name" value="PheT/TilS domain"/>
    <property type="match status" value="1"/>
</dbReference>
<dbReference type="SUPFAM" id="SSF46955">
    <property type="entry name" value="Putative DNA-binding domain"/>
    <property type="match status" value="1"/>
</dbReference>
<evidence type="ECO:0000259" key="18">
    <source>
        <dbReference type="PROSITE" id="PS51447"/>
    </source>
</evidence>
<dbReference type="OrthoDB" id="9805455at2"/>
<name>A0A3D8IZA3_9HELI</name>
<keyword evidence="11 16" id="KW-0694">RNA-binding</keyword>
<dbReference type="HAMAP" id="MF_00283">
    <property type="entry name" value="Phe_tRNA_synth_beta1"/>
    <property type="match status" value="1"/>
</dbReference>
<dbReference type="InterPro" id="IPR012340">
    <property type="entry name" value="NA-bd_OB-fold"/>
</dbReference>
<dbReference type="SUPFAM" id="SSF54991">
    <property type="entry name" value="Anticodon-binding domain of PheRS"/>
    <property type="match status" value="1"/>
</dbReference>
<keyword evidence="4 15" id="KW-0963">Cytoplasm</keyword>
<dbReference type="InterPro" id="IPR033714">
    <property type="entry name" value="tRNA_bind_bactPheRS"/>
</dbReference>
<feature type="binding site" evidence="15">
    <location>
        <position position="459"/>
    </location>
    <ligand>
        <name>Mg(2+)</name>
        <dbReference type="ChEBI" id="CHEBI:18420"/>
        <note>shared with alpha subunit</note>
    </ligand>
</feature>
<keyword evidence="6 15" id="KW-0436">Ligase</keyword>
<keyword evidence="13 15" id="KW-0030">Aminoacyl-tRNA synthetase</keyword>
<keyword evidence="12 15" id="KW-0648">Protein biosynthesis</keyword>
<evidence type="ECO:0000259" key="19">
    <source>
        <dbReference type="PROSITE" id="PS51483"/>
    </source>
</evidence>
<dbReference type="GO" id="GO:0000049">
    <property type="term" value="F:tRNA binding"/>
    <property type="evidence" value="ECO:0007669"/>
    <property type="project" value="UniProtKB-UniRule"/>
</dbReference>
<dbReference type="GO" id="GO:0006432">
    <property type="term" value="P:phenylalanyl-tRNA aminoacylation"/>
    <property type="evidence" value="ECO:0007669"/>
    <property type="project" value="UniProtKB-UniRule"/>
</dbReference>
<dbReference type="InterPro" id="IPR005147">
    <property type="entry name" value="tRNA_synthase_B5-dom"/>
</dbReference>
<evidence type="ECO:0000313" key="21">
    <source>
        <dbReference type="Proteomes" id="UP000257045"/>
    </source>
</evidence>
<evidence type="ECO:0000256" key="14">
    <source>
        <dbReference type="ARBA" id="ARBA00049255"/>
    </source>
</evidence>
<dbReference type="GO" id="GO:0005524">
    <property type="term" value="F:ATP binding"/>
    <property type="evidence" value="ECO:0007669"/>
    <property type="project" value="UniProtKB-UniRule"/>
</dbReference>
<dbReference type="Pfam" id="PF03147">
    <property type="entry name" value="FDX-ACB"/>
    <property type="match status" value="1"/>
</dbReference>
<accession>A0A3D8IZA3</accession>
<dbReference type="RefSeq" id="WP_115569894.1">
    <property type="nucleotide sequence ID" value="NZ_NXLV01000012.1"/>
</dbReference>
<keyword evidence="21" id="KW-1185">Reference proteome</keyword>
<dbReference type="Gene3D" id="3.30.930.10">
    <property type="entry name" value="Bira Bifunctional Protein, Domain 2"/>
    <property type="match status" value="1"/>
</dbReference>
<evidence type="ECO:0000256" key="15">
    <source>
        <dbReference type="HAMAP-Rule" id="MF_00283"/>
    </source>
</evidence>
<evidence type="ECO:0000256" key="2">
    <source>
        <dbReference type="ARBA" id="ARBA00008653"/>
    </source>
</evidence>
<dbReference type="InterPro" id="IPR045060">
    <property type="entry name" value="Phe-tRNA-ligase_IIc_bsu"/>
</dbReference>
<evidence type="ECO:0000313" key="20">
    <source>
        <dbReference type="EMBL" id="RDU70235.1"/>
    </source>
</evidence>
<evidence type="ECO:0000259" key="17">
    <source>
        <dbReference type="PROSITE" id="PS50886"/>
    </source>
</evidence>
<dbReference type="InterPro" id="IPR009061">
    <property type="entry name" value="DNA-bd_dom_put_sf"/>
</dbReference>
<dbReference type="GO" id="GO:0009328">
    <property type="term" value="C:phenylalanine-tRNA ligase complex"/>
    <property type="evidence" value="ECO:0007669"/>
    <property type="project" value="TreeGrafter"/>
</dbReference>
<evidence type="ECO:0000256" key="5">
    <source>
        <dbReference type="ARBA" id="ARBA00022555"/>
    </source>
</evidence>
<protein>
    <recommendedName>
        <fullName evidence="15">Phenylalanine--tRNA ligase beta subunit</fullName>
        <ecNumber evidence="15">6.1.1.20</ecNumber>
    </recommendedName>
    <alternativeName>
        <fullName evidence="15">Phenylalanyl-tRNA synthetase beta subunit</fullName>
        <shortName evidence="15">PheRS</shortName>
    </alternativeName>
</protein>
<dbReference type="InterPro" id="IPR004532">
    <property type="entry name" value="Phe-tRNA-ligase_IIc_bsu_bact"/>
</dbReference>
<dbReference type="InterPro" id="IPR036690">
    <property type="entry name" value="Fdx_antiC-bd_sf"/>
</dbReference>
<gene>
    <name evidence="15" type="primary">pheT</name>
    <name evidence="20" type="ORF">CQA58_06390</name>
</gene>
<dbReference type="EMBL" id="NXLV01000012">
    <property type="protein sequence ID" value="RDU70235.1"/>
    <property type="molecule type" value="Genomic_DNA"/>
</dbReference>
<sequence>MIVTKHLLEQFVSLSGVESEQIISELSKIGLEVESFTPIRVPDLVVVGYVVEKSPHPDADKLSICKVDVGGKTLQIVCGASNVQSDQYVAVALEGARLDTPKGELLIKPTTLRGVESCGMLCSSTELGFPKINEGIMLLDSSIGHLEVGTPLNSYPLFDNFILEVGLTPNRGDCLSVLGVARDLSVALNLTLSLKNYKDENVPLGIGRVLQVVNEGKFDSSMLYKVIKIASIQTPLELKLSLALCGLQSHSPIQDFLSYAMHNIGVILRGYAFSHFEKSNLANNVEGQILLRQNEQGLDCVCGKDCSWIVSISPTPIEPSHEMLVLEASYIAPQIVAEALYQYPQIQKDTTLTYKTTRGSNPDLLLGMQYLCNLFISYTRSEVYSGNHKLTQKEESQSIKTTFDCIAKILGTEICKEEIAIILKKLGFKIEASFDESFFMATPPPYRHDIHTYQDIAEEVLRIYRIDRLVAKPLEIVEQSRKDNDKYFAFKAQRALIQRAVAKGFYESIHYVFDDRARLQKLGIEGIDESLDVLNPITNELNTLRVSLLPAMIESIQRNENFGIKKIAFAEIGVCYTKERKEVKKLAFATNLCKSDEKFPFPKGEEWDFYSFASSIMDIIGSFEVRELESIPFGTSSSLLHPYQRALVIKEGRELGFIAKLNPTIAKGFVCELDLQSLISPVKISHSSGSKFQASLRDLTLMIDKEIAFSDIKEALLGENIEFLDNLYPLDLYTQEDFGSEVALSIRFVWQSMEKTLQEDEIAQGMQKVLEVLQEKFGARLR</sequence>
<keyword evidence="7 15" id="KW-0479">Metal-binding</keyword>
<dbReference type="PROSITE" id="PS51447">
    <property type="entry name" value="FDX_ACB"/>
    <property type="match status" value="1"/>
</dbReference>
<comment type="caution">
    <text evidence="20">The sequence shown here is derived from an EMBL/GenBank/DDBJ whole genome shotgun (WGS) entry which is preliminary data.</text>
</comment>
<dbReference type="EC" id="6.1.1.20" evidence="15"/>
<dbReference type="CDD" id="cd02796">
    <property type="entry name" value="tRNA_bind_bactPheRS"/>
    <property type="match status" value="1"/>
</dbReference>
<evidence type="ECO:0000256" key="4">
    <source>
        <dbReference type="ARBA" id="ARBA00022490"/>
    </source>
</evidence>
<organism evidence="20 21">
    <name type="scientific">Helicobacter brantae</name>
    <dbReference type="NCBI Taxonomy" id="375927"/>
    <lineage>
        <taxon>Bacteria</taxon>
        <taxon>Pseudomonadati</taxon>
        <taxon>Campylobacterota</taxon>
        <taxon>Epsilonproteobacteria</taxon>
        <taxon>Campylobacterales</taxon>
        <taxon>Helicobacteraceae</taxon>
        <taxon>Helicobacter</taxon>
    </lineage>
</organism>
<dbReference type="Pfam" id="PF03484">
    <property type="entry name" value="B5"/>
    <property type="match status" value="1"/>
</dbReference>
<evidence type="ECO:0000256" key="11">
    <source>
        <dbReference type="ARBA" id="ARBA00022884"/>
    </source>
</evidence>
<dbReference type="NCBIfam" id="NF045760">
    <property type="entry name" value="YtpR"/>
    <property type="match status" value="1"/>
</dbReference>
<feature type="domain" description="TRNA-binding" evidence="17">
    <location>
        <begin position="39"/>
        <end position="153"/>
    </location>
</feature>
<evidence type="ECO:0000256" key="6">
    <source>
        <dbReference type="ARBA" id="ARBA00022598"/>
    </source>
</evidence>
<evidence type="ECO:0000256" key="3">
    <source>
        <dbReference type="ARBA" id="ARBA00011209"/>
    </source>
</evidence>
<dbReference type="SMART" id="SM00896">
    <property type="entry name" value="FDX-ACB"/>
    <property type="match status" value="1"/>
</dbReference>
<evidence type="ECO:0000256" key="8">
    <source>
        <dbReference type="ARBA" id="ARBA00022741"/>
    </source>
</evidence>
<dbReference type="AlphaFoldDB" id="A0A3D8IZA3"/>
<dbReference type="SMART" id="SM00874">
    <property type="entry name" value="B5"/>
    <property type="match status" value="1"/>
</dbReference>
<feature type="binding site" evidence="15">
    <location>
        <position position="458"/>
    </location>
    <ligand>
        <name>Mg(2+)</name>
        <dbReference type="ChEBI" id="CHEBI:18420"/>
        <note>shared with alpha subunit</note>
    </ligand>
</feature>
<dbReference type="Pfam" id="PF01588">
    <property type="entry name" value="tRNA_bind"/>
    <property type="match status" value="1"/>
</dbReference>
<dbReference type="Proteomes" id="UP000257045">
    <property type="component" value="Unassembled WGS sequence"/>
</dbReference>
<evidence type="ECO:0000256" key="16">
    <source>
        <dbReference type="PROSITE-ProRule" id="PRU00209"/>
    </source>
</evidence>
<dbReference type="Gene3D" id="3.30.70.380">
    <property type="entry name" value="Ferrodoxin-fold anticodon-binding domain"/>
    <property type="match status" value="1"/>
</dbReference>
<comment type="cofactor">
    <cofactor evidence="15">
        <name>Mg(2+)</name>
        <dbReference type="ChEBI" id="CHEBI:18420"/>
    </cofactor>
    <text evidence="15">Binds 2 magnesium ions per tetramer.</text>
</comment>
<feature type="domain" description="B5" evidence="19">
    <location>
        <begin position="394"/>
        <end position="471"/>
    </location>
</feature>
<dbReference type="Pfam" id="PF17759">
    <property type="entry name" value="tRNA_synthFbeta"/>
    <property type="match status" value="1"/>
</dbReference>
<feature type="domain" description="FDX-ACB" evidence="18">
    <location>
        <begin position="690"/>
        <end position="782"/>
    </location>
</feature>
<keyword evidence="10 15" id="KW-0460">Magnesium</keyword>
<dbReference type="PANTHER" id="PTHR10947">
    <property type="entry name" value="PHENYLALANYL-TRNA SYNTHETASE BETA CHAIN AND LEUCINE-RICH REPEAT-CONTAINING PROTEIN 47"/>
    <property type="match status" value="1"/>
</dbReference>
<dbReference type="GO" id="GO:0000287">
    <property type="term" value="F:magnesium ion binding"/>
    <property type="evidence" value="ECO:0007669"/>
    <property type="project" value="UniProtKB-UniRule"/>
</dbReference>
<proteinExistence type="inferred from homology"/>
<dbReference type="Gene3D" id="3.30.56.10">
    <property type="match status" value="2"/>
</dbReference>
<evidence type="ECO:0000256" key="1">
    <source>
        <dbReference type="ARBA" id="ARBA00004496"/>
    </source>
</evidence>
<dbReference type="InterPro" id="IPR045864">
    <property type="entry name" value="aa-tRNA-synth_II/BPL/LPL"/>
</dbReference>
<keyword evidence="9 15" id="KW-0067">ATP-binding</keyword>
<feature type="binding site" evidence="15">
    <location>
        <position position="449"/>
    </location>
    <ligand>
        <name>Mg(2+)</name>
        <dbReference type="ChEBI" id="CHEBI:18420"/>
        <note>shared with alpha subunit</note>
    </ligand>
</feature>
<keyword evidence="5 16" id="KW-0820">tRNA-binding</keyword>
<dbReference type="InterPro" id="IPR041616">
    <property type="entry name" value="PheRS_beta_core"/>
</dbReference>
<dbReference type="Gene3D" id="2.40.50.140">
    <property type="entry name" value="Nucleic acid-binding proteins"/>
    <property type="match status" value="1"/>
</dbReference>